<evidence type="ECO:0000256" key="11">
    <source>
        <dbReference type="ARBA" id="ARBA00046351"/>
    </source>
</evidence>
<comment type="subunit">
    <text evidence="11">Homodimer. Interacts with ATP7B. Interacts with ATP7A. Interacts (via dimer form) with SLC31A1 (via C-terminal domain); this interaction improves ATOX1 stability and controls intracellular Cu(I) levels.</text>
</comment>
<feature type="domain" description="HMA" evidence="12">
    <location>
        <begin position="46"/>
        <end position="108"/>
    </location>
</feature>
<dbReference type="Proteomes" id="UP000886700">
    <property type="component" value="Unplaced"/>
</dbReference>
<dbReference type="InterPro" id="IPR006121">
    <property type="entry name" value="HMA_dom"/>
</dbReference>
<dbReference type="Gene3D" id="3.30.70.100">
    <property type="match status" value="1"/>
</dbReference>
<evidence type="ECO:0000313" key="14">
    <source>
        <dbReference type="RefSeq" id="XP_040604618.1"/>
    </source>
</evidence>
<dbReference type="Pfam" id="PF00403">
    <property type="entry name" value="HMA"/>
    <property type="match status" value="1"/>
</dbReference>
<evidence type="ECO:0000256" key="9">
    <source>
        <dbReference type="ARBA" id="ARBA00040962"/>
    </source>
</evidence>
<organism evidence="13 14">
    <name type="scientific">Mesocricetus auratus</name>
    <name type="common">Golden hamster</name>
    <dbReference type="NCBI Taxonomy" id="10036"/>
    <lineage>
        <taxon>Eukaryota</taxon>
        <taxon>Metazoa</taxon>
        <taxon>Chordata</taxon>
        <taxon>Craniata</taxon>
        <taxon>Vertebrata</taxon>
        <taxon>Euteleostomi</taxon>
        <taxon>Mammalia</taxon>
        <taxon>Eutheria</taxon>
        <taxon>Euarchontoglires</taxon>
        <taxon>Glires</taxon>
        <taxon>Rodentia</taxon>
        <taxon>Myomorpha</taxon>
        <taxon>Muroidea</taxon>
        <taxon>Cricetidae</taxon>
        <taxon>Cricetinae</taxon>
        <taxon>Mesocricetus</taxon>
    </lineage>
</organism>
<dbReference type="GeneID" id="101839640"/>
<keyword evidence="5" id="KW-0406">Ion transport</keyword>
<comment type="function">
    <text evidence="7">Binds and deliver cytosolic copper to the copper ATPase proteins. May be important in cellular antioxidant defense.</text>
</comment>
<keyword evidence="2" id="KW-0479">Metal-binding</keyword>
<evidence type="ECO:0000256" key="3">
    <source>
        <dbReference type="ARBA" id="ARBA00022796"/>
    </source>
</evidence>
<evidence type="ECO:0000313" key="13">
    <source>
        <dbReference type="Proteomes" id="UP000886700"/>
    </source>
</evidence>
<dbReference type="InterPro" id="IPR036163">
    <property type="entry name" value="HMA_dom_sf"/>
</dbReference>
<keyword evidence="1" id="KW-0813">Transport</keyword>
<dbReference type="PANTHER" id="PTHR46365:SF1">
    <property type="entry name" value="COPPER TRANSPORT PROTEIN ATOX1"/>
    <property type="match status" value="1"/>
</dbReference>
<dbReference type="RefSeq" id="XP_040604618.1">
    <property type="nucleotide sequence ID" value="XM_040748684.1"/>
</dbReference>
<evidence type="ECO:0000256" key="6">
    <source>
        <dbReference type="ARBA" id="ARBA00023186"/>
    </source>
</evidence>
<evidence type="ECO:0000256" key="1">
    <source>
        <dbReference type="ARBA" id="ARBA00022448"/>
    </source>
</evidence>
<gene>
    <name evidence="14" type="primary">Atox1</name>
</gene>
<evidence type="ECO:0000256" key="8">
    <source>
        <dbReference type="ARBA" id="ARBA00038171"/>
    </source>
</evidence>
<dbReference type="InterPro" id="IPR017969">
    <property type="entry name" value="Heavy-metal-associated_CS"/>
</dbReference>
<name>A0ABM2XTY9_MESAU</name>
<dbReference type="PROSITE" id="PS50846">
    <property type="entry name" value="HMA_2"/>
    <property type="match status" value="1"/>
</dbReference>
<evidence type="ECO:0000256" key="5">
    <source>
        <dbReference type="ARBA" id="ARBA00023065"/>
    </source>
</evidence>
<reference evidence="14" key="1">
    <citation type="submission" date="2025-08" db="UniProtKB">
        <authorList>
            <consortium name="RefSeq"/>
        </authorList>
    </citation>
    <scope>IDENTIFICATION</scope>
    <source>
        <tissue evidence="14">Liver</tissue>
    </source>
</reference>
<accession>A0ABM2XTY9</accession>
<protein>
    <recommendedName>
        <fullName evidence="9">Copper transport protein ATOX1</fullName>
    </recommendedName>
    <alternativeName>
        <fullName evidence="10">Metal transport protein ATX1</fullName>
    </alternativeName>
</protein>
<keyword evidence="3" id="KW-0187">Copper transport</keyword>
<dbReference type="PROSITE" id="PS01047">
    <property type="entry name" value="HMA_1"/>
    <property type="match status" value="1"/>
</dbReference>
<keyword evidence="4" id="KW-0186">Copper</keyword>
<comment type="similarity">
    <text evidence="8">Belongs to the ATX1 family.</text>
</comment>
<sequence length="113" mass="12802">MDYEAEGGMPCERHPDKPITVHTHSHWLTYLPLGGNPRFRQERLIHKKHEFSVDMNCEGCAEAVSRVLNKLGGVKFNIDLPNRKVYIESDHSTDTLLTTLTKTGKAVLYIGPK</sequence>
<proteinExistence type="inferred from homology"/>
<dbReference type="CDD" id="cd00371">
    <property type="entry name" value="HMA"/>
    <property type="match status" value="1"/>
</dbReference>
<keyword evidence="13" id="KW-1185">Reference proteome</keyword>
<evidence type="ECO:0000259" key="12">
    <source>
        <dbReference type="PROSITE" id="PS50846"/>
    </source>
</evidence>
<dbReference type="PANTHER" id="PTHR46365">
    <property type="entry name" value="COPPER TRANSPORT PROTEIN ATOX1"/>
    <property type="match status" value="1"/>
</dbReference>
<evidence type="ECO:0000256" key="7">
    <source>
        <dbReference type="ARBA" id="ARBA00037651"/>
    </source>
</evidence>
<evidence type="ECO:0000256" key="10">
    <source>
        <dbReference type="ARBA" id="ARBA00043201"/>
    </source>
</evidence>
<evidence type="ECO:0000256" key="4">
    <source>
        <dbReference type="ARBA" id="ARBA00023008"/>
    </source>
</evidence>
<evidence type="ECO:0000256" key="2">
    <source>
        <dbReference type="ARBA" id="ARBA00022723"/>
    </source>
</evidence>
<dbReference type="InterPro" id="IPR051881">
    <property type="entry name" value="Copper_transport_ATOX1-like"/>
</dbReference>
<keyword evidence="6" id="KW-0143">Chaperone</keyword>
<dbReference type="SUPFAM" id="SSF55008">
    <property type="entry name" value="HMA, heavy metal-associated domain"/>
    <property type="match status" value="1"/>
</dbReference>